<feature type="transmembrane region" description="Helical" evidence="10">
    <location>
        <begin position="212"/>
        <end position="233"/>
    </location>
</feature>
<feature type="transmembrane region" description="Helical" evidence="10">
    <location>
        <begin position="12"/>
        <end position="33"/>
    </location>
</feature>
<dbReference type="InParanoid" id="G0QSF1"/>
<dbReference type="GO" id="GO:0006862">
    <property type="term" value="P:nucleotide transport"/>
    <property type="evidence" value="ECO:0007669"/>
    <property type="project" value="InterPro"/>
</dbReference>
<evidence type="ECO:0000256" key="10">
    <source>
        <dbReference type="SAM" id="Phobius"/>
    </source>
</evidence>
<keyword evidence="5" id="KW-0677">Repeat</keyword>
<keyword evidence="12" id="KW-1185">Reference proteome</keyword>
<dbReference type="OrthoDB" id="250329at2759"/>
<evidence type="ECO:0000256" key="6">
    <source>
        <dbReference type="ARBA" id="ARBA00022989"/>
    </source>
</evidence>
<reference evidence="11 12" key="1">
    <citation type="submission" date="2011-07" db="EMBL/GenBank/DDBJ databases">
        <authorList>
            <person name="Coyne R."/>
            <person name="Brami D."/>
            <person name="Johnson J."/>
            <person name="Hostetler J."/>
            <person name="Hannick L."/>
            <person name="Clark T."/>
            <person name="Cassidy-Hanley D."/>
            <person name="Inman J."/>
        </authorList>
    </citation>
    <scope>NUCLEOTIDE SEQUENCE [LARGE SCALE GENOMIC DNA]</scope>
    <source>
        <strain evidence="11 12">G5</strain>
    </source>
</reference>
<protein>
    <submittedName>
        <fullName evidence="11">Mitochondrial carrier protein, putative</fullName>
    </submittedName>
</protein>
<dbReference type="PANTHER" id="PTHR45683">
    <property type="entry name" value="MITOCHONDRIAL NICOTINAMIDE ADENINE DINUCLEOTIDE TRANSPORTER 1-RELATED-RELATED"/>
    <property type="match status" value="1"/>
</dbReference>
<dbReference type="GeneID" id="14908001"/>
<keyword evidence="3 9" id="KW-0813">Transport</keyword>
<evidence type="ECO:0000256" key="3">
    <source>
        <dbReference type="ARBA" id="ARBA00022448"/>
    </source>
</evidence>
<feature type="repeat" description="Solcar" evidence="8">
    <location>
        <begin position="14"/>
        <end position="94"/>
    </location>
</feature>
<dbReference type="Proteomes" id="UP000008983">
    <property type="component" value="Unassembled WGS sequence"/>
</dbReference>
<dbReference type="Pfam" id="PF00153">
    <property type="entry name" value="Mito_carr"/>
    <property type="match status" value="3"/>
</dbReference>
<proteinExistence type="inferred from homology"/>
<dbReference type="STRING" id="857967.G0QSF1"/>
<evidence type="ECO:0000256" key="7">
    <source>
        <dbReference type="ARBA" id="ARBA00023136"/>
    </source>
</evidence>
<keyword evidence="4 8" id="KW-0812">Transmembrane</keyword>
<dbReference type="RefSeq" id="XP_004035338.1">
    <property type="nucleotide sequence ID" value="XM_004035290.1"/>
</dbReference>
<dbReference type="OMA" id="YKASHIY"/>
<dbReference type="EMBL" id="GL983810">
    <property type="protein sequence ID" value="EGR31852.1"/>
    <property type="molecule type" value="Genomic_DNA"/>
</dbReference>
<evidence type="ECO:0000313" key="11">
    <source>
        <dbReference type="EMBL" id="EGR31852.1"/>
    </source>
</evidence>
<evidence type="ECO:0000313" key="12">
    <source>
        <dbReference type="Proteomes" id="UP000008983"/>
    </source>
</evidence>
<dbReference type="PROSITE" id="PS50920">
    <property type="entry name" value="SOLCAR"/>
    <property type="match status" value="3"/>
</dbReference>
<dbReference type="SUPFAM" id="SSF103506">
    <property type="entry name" value="Mitochondrial carrier"/>
    <property type="match status" value="1"/>
</dbReference>
<evidence type="ECO:0000256" key="8">
    <source>
        <dbReference type="PROSITE-ProRule" id="PRU00282"/>
    </source>
</evidence>
<feature type="transmembrane region" description="Helical" evidence="10">
    <location>
        <begin position="173"/>
        <end position="191"/>
    </location>
</feature>
<dbReference type="AlphaFoldDB" id="G0QSF1"/>
<comment type="subcellular location">
    <subcellularLocation>
        <location evidence="1">Membrane</location>
        <topology evidence="1">Multi-pass membrane protein</topology>
    </subcellularLocation>
</comment>
<dbReference type="GO" id="GO:0016020">
    <property type="term" value="C:membrane"/>
    <property type="evidence" value="ECO:0007669"/>
    <property type="project" value="UniProtKB-SubCell"/>
</dbReference>
<accession>G0QSF1</accession>
<keyword evidence="6 10" id="KW-1133">Transmembrane helix</keyword>
<evidence type="ECO:0000256" key="4">
    <source>
        <dbReference type="ARBA" id="ARBA00022692"/>
    </source>
</evidence>
<sequence>MQAQEKKQQFNPYKVALFSALGSLAAEMLLYPLDTICTKIVSNTKQYLTLKQGYNMIVSKEGVKGLYRGFSTIVHCSFTPSIIYFFSYEKMNKYCLKRINQIQNEKMKTLCKQTMPLITSSIAEILCFIPYMPFDVVRNRLQINDPNFQYKGCIDGLKQIYKKEGFLRLYKASHIHIITTTFYTGIMFWLYELQRYHLLKNNKQRKQNTLNFLESTVISLISTLISTIIINPLDLILTRYQIIDTNKQKLSTKIIVQDLIKNEGYLAFFKGLSSRITIQSSHVVIWMPIYDHFKGIYGADIYENTLY</sequence>
<name>G0QSF1_ICHMU</name>
<gene>
    <name evidence="11" type="ORF">IMG5_100740</name>
</gene>
<feature type="transmembrane region" description="Helical" evidence="10">
    <location>
        <begin position="66"/>
        <end position="88"/>
    </location>
</feature>
<comment type="similarity">
    <text evidence="2 9">Belongs to the mitochondrial carrier (TC 2.A.29) family.</text>
</comment>
<feature type="repeat" description="Solcar" evidence="8">
    <location>
        <begin position="210"/>
        <end position="296"/>
    </location>
</feature>
<dbReference type="InterPro" id="IPR018108">
    <property type="entry name" value="MCP_transmembrane"/>
</dbReference>
<evidence type="ECO:0000256" key="9">
    <source>
        <dbReference type="RuleBase" id="RU000488"/>
    </source>
</evidence>
<evidence type="ECO:0000256" key="2">
    <source>
        <dbReference type="ARBA" id="ARBA00006375"/>
    </source>
</evidence>
<evidence type="ECO:0000256" key="5">
    <source>
        <dbReference type="ARBA" id="ARBA00022737"/>
    </source>
</evidence>
<dbReference type="eggNOG" id="KOG0768">
    <property type="taxonomic scope" value="Eukaryota"/>
</dbReference>
<dbReference type="GO" id="GO:0055085">
    <property type="term" value="P:transmembrane transport"/>
    <property type="evidence" value="ECO:0007669"/>
    <property type="project" value="InterPro"/>
</dbReference>
<feature type="repeat" description="Solcar" evidence="8">
    <location>
        <begin position="111"/>
        <end position="197"/>
    </location>
</feature>
<keyword evidence="7 8" id="KW-0472">Membrane</keyword>
<organism evidence="11 12">
    <name type="scientific">Ichthyophthirius multifiliis</name>
    <name type="common">White spot disease agent</name>
    <name type="synonym">Ich</name>
    <dbReference type="NCBI Taxonomy" id="5932"/>
    <lineage>
        <taxon>Eukaryota</taxon>
        <taxon>Sar</taxon>
        <taxon>Alveolata</taxon>
        <taxon>Ciliophora</taxon>
        <taxon>Intramacronucleata</taxon>
        <taxon>Oligohymenophorea</taxon>
        <taxon>Hymenostomatida</taxon>
        <taxon>Ophryoglenina</taxon>
        <taxon>Ichthyophthirius</taxon>
    </lineage>
</organism>
<dbReference type="InterPro" id="IPR023395">
    <property type="entry name" value="MCP_dom_sf"/>
</dbReference>
<feature type="transmembrane region" description="Helical" evidence="10">
    <location>
        <begin position="109"/>
        <end position="131"/>
    </location>
</feature>
<dbReference type="InterPro" id="IPR044712">
    <property type="entry name" value="SLC25A32-like"/>
</dbReference>
<evidence type="ECO:0000256" key="1">
    <source>
        <dbReference type="ARBA" id="ARBA00004141"/>
    </source>
</evidence>
<dbReference type="Gene3D" id="1.50.40.10">
    <property type="entry name" value="Mitochondrial carrier domain"/>
    <property type="match status" value="1"/>
</dbReference>